<accession>A0AAU9K3Q5</accession>
<keyword evidence="4" id="KW-1185">Reference proteome</keyword>
<evidence type="ECO:0000256" key="2">
    <source>
        <dbReference type="SAM" id="SignalP"/>
    </source>
</evidence>
<keyword evidence="1" id="KW-0812">Transmembrane</keyword>
<reference evidence="3" key="1">
    <citation type="submission" date="2021-09" db="EMBL/GenBank/DDBJ databases">
        <authorList>
            <consortium name="AG Swart"/>
            <person name="Singh M."/>
            <person name="Singh A."/>
            <person name="Seah K."/>
            <person name="Emmerich C."/>
        </authorList>
    </citation>
    <scope>NUCLEOTIDE SEQUENCE</scope>
    <source>
        <strain evidence="3">ATCC30299</strain>
    </source>
</reference>
<feature type="chain" id="PRO_5044020961" description="Transmembrane protein" evidence="2">
    <location>
        <begin position="22"/>
        <end position="1513"/>
    </location>
</feature>
<proteinExistence type="predicted"/>
<keyword evidence="1" id="KW-0472">Membrane</keyword>
<keyword evidence="2" id="KW-0732">Signal</keyword>
<evidence type="ECO:0000313" key="4">
    <source>
        <dbReference type="Proteomes" id="UP001162131"/>
    </source>
</evidence>
<dbReference type="EMBL" id="CAJZBQ010000056">
    <property type="protein sequence ID" value="CAG9333153.1"/>
    <property type="molecule type" value="Genomic_DNA"/>
</dbReference>
<evidence type="ECO:0000313" key="3">
    <source>
        <dbReference type="EMBL" id="CAG9333153.1"/>
    </source>
</evidence>
<feature type="signal peptide" evidence="2">
    <location>
        <begin position="1"/>
        <end position="21"/>
    </location>
</feature>
<name>A0AAU9K3Q5_9CILI</name>
<comment type="caution">
    <text evidence="3">The sequence shown here is derived from an EMBL/GenBank/DDBJ whole genome shotgun (WGS) entry which is preliminary data.</text>
</comment>
<evidence type="ECO:0008006" key="5">
    <source>
        <dbReference type="Google" id="ProtNLM"/>
    </source>
</evidence>
<keyword evidence="1" id="KW-1133">Transmembrane helix</keyword>
<feature type="transmembrane region" description="Helical" evidence="1">
    <location>
        <begin position="1461"/>
        <end position="1485"/>
    </location>
</feature>
<protein>
    <recommendedName>
        <fullName evidence="5">Transmembrane protein</fullName>
    </recommendedName>
</protein>
<organism evidence="3 4">
    <name type="scientific">Blepharisma stoltei</name>
    <dbReference type="NCBI Taxonomy" id="1481888"/>
    <lineage>
        <taxon>Eukaryota</taxon>
        <taxon>Sar</taxon>
        <taxon>Alveolata</taxon>
        <taxon>Ciliophora</taxon>
        <taxon>Postciliodesmatophora</taxon>
        <taxon>Heterotrichea</taxon>
        <taxon>Heterotrichida</taxon>
        <taxon>Blepharismidae</taxon>
        <taxon>Blepharisma</taxon>
    </lineage>
</organism>
<sequence>MLRLNSPAKLILLFKALVIFSQKLTITQLNTLDSFRLAVEDSLTINLNEFISGQNITFAISGIFNITNGVQPTIKQRLVPIQWIEKTFTVPQQAQYGSLALDPRYSIIYSLEGSTIIAWDYSNIAEVFETNTYTIQSQVNILCIDIIEHFNDVYIATAEKVVGNTKYMMRMVNATDIKNITQIGNAFSYTYKELADSINFYYVGNFMWIFMVNSDVVNIYQFDLDFKIAPSFSRSISQANLNQPSVNFTGLATFNNLAYLCDYNKGIFIFDLLAYLIKNSSTIQVTNIFIHPLQYGNIISCVSQNNYLTVTTSSGPIVYYLPDLSSPQTYFIFQHPNEASSLFSSVGVVSNQIFTMGYFISQIVNKANSYTTTFRVYSRSQYQNSSVLLDEWTWNLYGDDLNNNPYPAFSVIYQNDNYYLIANPGSSLRIFQVMENPTLLFDPGLIIPYTYKATLNASNDEYSQYPIAFNFAVQAILSENLNIFPWRGKYKNQGFIALQNISEYLTNPIDGSAYIYIPISNYAIGHNVSYQLELSGKNDNPQNYNTTISIPPKIQIAYEYGILGDNNCLDPFVLWFPFSSSISFVITICNGVLHTWISDATSFISMNINIEPKEGFTQQIAAIHQAQNNMELHIFIESTQYANNETNVLWEAYNITVYEEPYLIFSIEFSDSIPSSKLQIINDLLFSLRGNEIQVFKIEISSNNTFELIQYNPINQDTIEGNISFMPVDFAIDPLSGTMLYVYDFFEGLICFTIDNVTTQNYSPTMNGIYQGIFFTDVEMIATNEFLYIFSKSVNPVIIQISTANLLKYRKFPSFGCVPSDFDASYHYLAVMCSSIDNVQVLIYDVHAENYCSLYTTLPSKIVGSIAVTSEDQFNISYLYYFNGDFFTEYYLGQVSDDNWLPYFPIDYFPNGSNVITEWGRFGIQFEEYNFSSAFTETLQLTTIGSNSNATNKITVQFCNIGNFLDQNEKYRYLENNLTNYQGIVDVTNSNYAGSLPLNAFIGNDIDFGYILSNDQEQLIFSSDTCDPNSQNIFCIESKTRDIGAIYNDTEVYDFIITSDMQLISIPNMLVEIQLVTLLEQQMYNLSELNHGKTVACDILCEIPNNSFLFAAGCNLIDGANNTLFVLSLLNLNDFYNSYTISIPYKTSMLESSSDNDGNLKLYHYCGTVLTIFNITSSSNNTFSLSQYATITSQSLSINTFNPINIGFINNTYLLIGDSQNGIIRLVNTPNSTQGNYKIFDIYMPSDNILNTISSELCSMILLANKKSIITIMSNADVYLISLTNSYKIKNHFPPMYSLASTPSGFRTHLTPKSTFISFPVIRTEGIILLRIFNYSETALSAIYKDISLPNSPNYTPNFGGRLQLYSDFNGYLWLYHNLMAYSQEITPLSVYEIRQNPQGYIYHTNSTSINSMKFQLMGLNIYGLESWNSVEARLKIAQKKRDKTKKGDGPDSTRSSWNTWWFWSIIFTFSTFLIGGITYLCVYFRAQNEIDLTRKESKTFYIGMSLAIPNQQ</sequence>
<gene>
    <name evidence="3" type="ORF">BSTOLATCC_MIC57972</name>
</gene>
<evidence type="ECO:0000256" key="1">
    <source>
        <dbReference type="SAM" id="Phobius"/>
    </source>
</evidence>
<dbReference type="Proteomes" id="UP001162131">
    <property type="component" value="Unassembled WGS sequence"/>
</dbReference>